<evidence type="ECO:0000256" key="1">
    <source>
        <dbReference type="ARBA" id="ARBA00001798"/>
    </source>
</evidence>
<dbReference type="InterPro" id="IPR013083">
    <property type="entry name" value="Znf_RING/FYVE/PHD"/>
</dbReference>
<evidence type="ECO:0000313" key="18">
    <source>
        <dbReference type="EMBL" id="CAG9315846.1"/>
    </source>
</evidence>
<dbReference type="FunFam" id="3.30.40.10:FF:000051">
    <property type="entry name" value="RBR-type E3 ubiquitin transferase"/>
    <property type="match status" value="1"/>
</dbReference>
<accession>A0AAU9IQ47</accession>
<evidence type="ECO:0000256" key="2">
    <source>
        <dbReference type="ARBA" id="ARBA00004167"/>
    </source>
</evidence>
<keyword evidence="11" id="KW-0862">Zinc</keyword>
<dbReference type="GO" id="GO:0005737">
    <property type="term" value="C:cytoplasm"/>
    <property type="evidence" value="ECO:0007669"/>
    <property type="project" value="UniProtKB-ARBA"/>
</dbReference>
<evidence type="ECO:0000256" key="12">
    <source>
        <dbReference type="ARBA" id="ARBA00022989"/>
    </source>
</evidence>
<feature type="domain" description="RING-type" evidence="17">
    <location>
        <begin position="25"/>
        <end position="229"/>
    </location>
</feature>
<evidence type="ECO:0000256" key="15">
    <source>
        <dbReference type="SAM" id="Phobius"/>
    </source>
</evidence>
<dbReference type="PROSITE" id="PS51873">
    <property type="entry name" value="TRIAD"/>
    <property type="match status" value="1"/>
</dbReference>
<dbReference type="GO" id="GO:0061630">
    <property type="term" value="F:ubiquitin protein ligase activity"/>
    <property type="evidence" value="ECO:0007669"/>
    <property type="project" value="UniProtKB-EC"/>
</dbReference>
<comment type="catalytic activity">
    <reaction evidence="1">
        <text>[E2 ubiquitin-conjugating enzyme]-S-ubiquitinyl-L-cysteine + [acceptor protein]-L-lysine = [E2 ubiquitin-conjugating enzyme]-L-cysteine + [acceptor protein]-N(6)-ubiquitinyl-L-lysine.</text>
        <dbReference type="EC" id="2.3.2.31"/>
    </reaction>
</comment>
<name>A0AAU9IQ47_9CILI</name>
<dbReference type="GO" id="GO:0031090">
    <property type="term" value="C:organelle membrane"/>
    <property type="evidence" value="ECO:0007669"/>
    <property type="project" value="UniProtKB-ARBA"/>
</dbReference>
<evidence type="ECO:0000256" key="10">
    <source>
        <dbReference type="ARBA" id="ARBA00022786"/>
    </source>
</evidence>
<dbReference type="GO" id="GO:0008270">
    <property type="term" value="F:zinc ion binding"/>
    <property type="evidence" value="ECO:0007669"/>
    <property type="project" value="UniProtKB-KW"/>
</dbReference>
<keyword evidence="19" id="KW-1185">Reference proteome</keyword>
<evidence type="ECO:0000256" key="8">
    <source>
        <dbReference type="ARBA" id="ARBA00022737"/>
    </source>
</evidence>
<dbReference type="PROSITE" id="PS50089">
    <property type="entry name" value="ZF_RING_2"/>
    <property type="match status" value="1"/>
</dbReference>
<comment type="pathway">
    <text evidence="3">Protein modification; protein ubiquitination.</text>
</comment>
<dbReference type="Proteomes" id="UP001162131">
    <property type="component" value="Unassembled WGS sequence"/>
</dbReference>
<protein>
    <recommendedName>
        <fullName evidence="4">RBR-type E3 ubiquitin transferase</fullName>
        <ecNumber evidence="4">2.3.2.31</ecNumber>
    </recommendedName>
</protein>
<comment type="subcellular location">
    <subcellularLocation>
        <location evidence="2">Membrane</location>
        <topology evidence="2">Single-pass membrane protein</topology>
    </subcellularLocation>
</comment>
<evidence type="ECO:0000256" key="4">
    <source>
        <dbReference type="ARBA" id="ARBA00012251"/>
    </source>
</evidence>
<proteinExistence type="predicted"/>
<evidence type="ECO:0000256" key="11">
    <source>
        <dbReference type="ARBA" id="ARBA00022833"/>
    </source>
</evidence>
<dbReference type="InterPro" id="IPR002867">
    <property type="entry name" value="IBR_dom"/>
</dbReference>
<dbReference type="Gene3D" id="2.20.25.20">
    <property type="match status" value="1"/>
</dbReference>
<feature type="transmembrane region" description="Helical" evidence="15">
    <location>
        <begin position="337"/>
        <end position="361"/>
    </location>
</feature>
<evidence type="ECO:0000256" key="14">
    <source>
        <dbReference type="PROSITE-ProRule" id="PRU00175"/>
    </source>
</evidence>
<sequence length="371" mass="42510">MSIEPLMSELDMIYIRKHDTSTPERLEICQICTQLTPSNHFIQVKECNDRFCSSCLKSYVEFRISERKVFPIECPRYTCQNKDIDSSIIDIVDSKLYEKYKIFRRNAILEKDPNLRWCPKPNCQGYGFINSGLKISCNVCGYTYCGNCSHDYHEGACQPEEPELRSYIKENGLKECPRCKFYIEKAWGCPSVMCKCGANICMNCGKIIDINHDMLRCMLGGKYSNASWTFLLVLLFAWILFPFETGLIIVYISENWAGIDDQAWSWRTRKCKSCSYISVVLASPIISLVFLFAAGVSSGIEFSTFITKKFHLRDKVKKYGECAICVAITILVTPISIILIALAFFILNLFLPFIGLALMLMKCKRKKNSQL</sequence>
<dbReference type="EC" id="2.3.2.31" evidence="4"/>
<feature type="domain" description="RING-type" evidence="16">
    <location>
        <begin position="29"/>
        <end position="75"/>
    </location>
</feature>
<evidence type="ECO:0000259" key="17">
    <source>
        <dbReference type="PROSITE" id="PS51873"/>
    </source>
</evidence>
<evidence type="ECO:0000256" key="9">
    <source>
        <dbReference type="ARBA" id="ARBA00022771"/>
    </source>
</evidence>
<dbReference type="Gene3D" id="1.20.120.1750">
    <property type="match status" value="1"/>
</dbReference>
<dbReference type="SUPFAM" id="SSF57850">
    <property type="entry name" value="RING/U-box"/>
    <property type="match status" value="3"/>
</dbReference>
<dbReference type="EMBL" id="CAJZBQ010000014">
    <property type="protein sequence ID" value="CAG9315846.1"/>
    <property type="molecule type" value="Genomic_DNA"/>
</dbReference>
<reference evidence="18" key="1">
    <citation type="submission" date="2021-09" db="EMBL/GenBank/DDBJ databases">
        <authorList>
            <consortium name="AG Swart"/>
            <person name="Singh M."/>
            <person name="Singh A."/>
            <person name="Seah K."/>
            <person name="Emmerich C."/>
        </authorList>
    </citation>
    <scope>NUCLEOTIDE SEQUENCE</scope>
    <source>
        <strain evidence="18">ATCC30299</strain>
    </source>
</reference>
<keyword evidence="8" id="KW-0677">Repeat</keyword>
<evidence type="ECO:0000259" key="16">
    <source>
        <dbReference type="PROSITE" id="PS50089"/>
    </source>
</evidence>
<dbReference type="SMART" id="SM00647">
    <property type="entry name" value="IBR"/>
    <property type="match status" value="2"/>
</dbReference>
<evidence type="ECO:0000256" key="3">
    <source>
        <dbReference type="ARBA" id="ARBA00004906"/>
    </source>
</evidence>
<dbReference type="InterPro" id="IPR044066">
    <property type="entry name" value="TRIAD_supradom"/>
</dbReference>
<dbReference type="AlphaFoldDB" id="A0AAU9IQ47"/>
<dbReference type="InterPro" id="IPR001841">
    <property type="entry name" value="Znf_RING"/>
</dbReference>
<feature type="transmembrane region" description="Helical" evidence="15">
    <location>
        <begin position="273"/>
        <end position="294"/>
    </location>
</feature>
<evidence type="ECO:0000256" key="13">
    <source>
        <dbReference type="ARBA" id="ARBA00023136"/>
    </source>
</evidence>
<comment type="caution">
    <text evidence="18">The sequence shown here is derived from an EMBL/GenBank/DDBJ whole genome shotgun (WGS) entry which is preliminary data.</text>
</comment>
<keyword evidence="13 15" id="KW-0472">Membrane</keyword>
<gene>
    <name evidence="18" type="ORF">BSTOLATCC_MIC14591</name>
</gene>
<keyword evidence="7" id="KW-0479">Metal-binding</keyword>
<dbReference type="GO" id="GO:0016567">
    <property type="term" value="P:protein ubiquitination"/>
    <property type="evidence" value="ECO:0007669"/>
    <property type="project" value="InterPro"/>
</dbReference>
<keyword evidence="10" id="KW-0833">Ubl conjugation pathway</keyword>
<dbReference type="Pfam" id="PF01485">
    <property type="entry name" value="IBR"/>
    <property type="match status" value="2"/>
</dbReference>
<evidence type="ECO:0000256" key="7">
    <source>
        <dbReference type="ARBA" id="ARBA00022723"/>
    </source>
</evidence>
<dbReference type="PANTHER" id="PTHR11685">
    <property type="entry name" value="RBR FAMILY RING FINGER AND IBR DOMAIN-CONTAINING"/>
    <property type="match status" value="1"/>
</dbReference>
<organism evidence="18 19">
    <name type="scientific">Blepharisma stoltei</name>
    <dbReference type="NCBI Taxonomy" id="1481888"/>
    <lineage>
        <taxon>Eukaryota</taxon>
        <taxon>Sar</taxon>
        <taxon>Alveolata</taxon>
        <taxon>Ciliophora</taxon>
        <taxon>Postciliodesmatophora</taxon>
        <taxon>Heterotrichea</taxon>
        <taxon>Heterotrichida</taxon>
        <taxon>Blepharismidae</taxon>
        <taxon>Blepharisma</taxon>
    </lineage>
</organism>
<keyword evidence="12 15" id="KW-1133">Transmembrane helix</keyword>
<evidence type="ECO:0000256" key="6">
    <source>
        <dbReference type="ARBA" id="ARBA00022692"/>
    </source>
</evidence>
<keyword evidence="5" id="KW-0808">Transferase</keyword>
<feature type="transmembrane region" description="Helical" evidence="15">
    <location>
        <begin position="228"/>
        <end position="252"/>
    </location>
</feature>
<evidence type="ECO:0000256" key="5">
    <source>
        <dbReference type="ARBA" id="ARBA00022679"/>
    </source>
</evidence>
<dbReference type="InterPro" id="IPR031127">
    <property type="entry name" value="E3_UB_ligase_RBR"/>
</dbReference>
<dbReference type="Gene3D" id="3.30.40.10">
    <property type="entry name" value="Zinc/RING finger domain, C3HC4 (zinc finger)"/>
    <property type="match status" value="1"/>
</dbReference>
<keyword evidence="6 15" id="KW-0812">Transmembrane</keyword>
<keyword evidence="9 14" id="KW-0863">Zinc-finger</keyword>
<evidence type="ECO:0000313" key="19">
    <source>
        <dbReference type="Proteomes" id="UP001162131"/>
    </source>
</evidence>